<dbReference type="EMBL" id="JAYMYS010000006">
    <property type="protein sequence ID" value="KAK7388406.1"/>
    <property type="molecule type" value="Genomic_DNA"/>
</dbReference>
<keyword evidence="1" id="KW-0472">Membrane</keyword>
<comment type="caution">
    <text evidence="2">The sequence shown here is derived from an EMBL/GenBank/DDBJ whole genome shotgun (WGS) entry which is preliminary data.</text>
</comment>
<protein>
    <submittedName>
        <fullName evidence="2">Uncharacterized protein</fullName>
    </submittedName>
</protein>
<feature type="transmembrane region" description="Helical" evidence="1">
    <location>
        <begin position="90"/>
        <end position="108"/>
    </location>
</feature>
<name>A0AAN9S4I9_PSOTE</name>
<proteinExistence type="predicted"/>
<gene>
    <name evidence="2" type="ORF">VNO78_23222</name>
</gene>
<keyword evidence="1" id="KW-1133">Transmembrane helix</keyword>
<evidence type="ECO:0000256" key="1">
    <source>
        <dbReference type="SAM" id="Phobius"/>
    </source>
</evidence>
<organism evidence="2 3">
    <name type="scientific">Psophocarpus tetragonolobus</name>
    <name type="common">Winged bean</name>
    <name type="synonym">Dolichos tetragonolobus</name>
    <dbReference type="NCBI Taxonomy" id="3891"/>
    <lineage>
        <taxon>Eukaryota</taxon>
        <taxon>Viridiplantae</taxon>
        <taxon>Streptophyta</taxon>
        <taxon>Embryophyta</taxon>
        <taxon>Tracheophyta</taxon>
        <taxon>Spermatophyta</taxon>
        <taxon>Magnoliopsida</taxon>
        <taxon>eudicotyledons</taxon>
        <taxon>Gunneridae</taxon>
        <taxon>Pentapetalae</taxon>
        <taxon>rosids</taxon>
        <taxon>fabids</taxon>
        <taxon>Fabales</taxon>
        <taxon>Fabaceae</taxon>
        <taxon>Papilionoideae</taxon>
        <taxon>50 kb inversion clade</taxon>
        <taxon>NPAAA clade</taxon>
        <taxon>indigoferoid/millettioid clade</taxon>
        <taxon>Phaseoleae</taxon>
        <taxon>Psophocarpus</taxon>
    </lineage>
</organism>
<evidence type="ECO:0000313" key="2">
    <source>
        <dbReference type="EMBL" id="KAK7388406.1"/>
    </source>
</evidence>
<dbReference type="Proteomes" id="UP001386955">
    <property type="component" value="Unassembled WGS sequence"/>
</dbReference>
<evidence type="ECO:0000313" key="3">
    <source>
        <dbReference type="Proteomes" id="UP001386955"/>
    </source>
</evidence>
<accession>A0AAN9S4I9</accession>
<keyword evidence="3" id="KW-1185">Reference proteome</keyword>
<feature type="transmembrane region" description="Helical" evidence="1">
    <location>
        <begin position="120"/>
        <end position="141"/>
    </location>
</feature>
<sequence length="155" mass="17343">MRELLPAEGFRDNLVLLFSRDSGKSKSPRNLLPTIIFFITTPRFWPYPFPSTNNKKAVPCFSILLDIRCLLLASYFPLRTGFWVGRNSGFFFDVVFGFSYFVSFGAFSSLSPLDNDKGCFSLYLIGCCSRGSVLPVALLLARVFEGIRAIGEGLI</sequence>
<reference evidence="2 3" key="1">
    <citation type="submission" date="2024-01" db="EMBL/GenBank/DDBJ databases">
        <title>The genomes of 5 underutilized Papilionoideae crops provide insights into root nodulation and disease resistanc.</title>
        <authorList>
            <person name="Jiang F."/>
        </authorList>
    </citation>
    <scope>NUCLEOTIDE SEQUENCE [LARGE SCALE GENOMIC DNA]</scope>
    <source>
        <strain evidence="2">DUOXIRENSHENG_FW03</strain>
        <tissue evidence="2">Leaves</tissue>
    </source>
</reference>
<dbReference type="AlphaFoldDB" id="A0AAN9S4I9"/>
<keyword evidence="1" id="KW-0812">Transmembrane</keyword>